<keyword evidence="2" id="KW-0238">DNA-binding</keyword>
<dbReference type="InterPro" id="IPR036390">
    <property type="entry name" value="WH_DNA-bd_sf"/>
</dbReference>
<evidence type="ECO:0000313" key="6">
    <source>
        <dbReference type="Proteomes" id="UP000000440"/>
    </source>
</evidence>
<dbReference type="Proteomes" id="UP000000440">
    <property type="component" value="Chromosome"/>
</dbReference>
<dbReference type="EMBL" id="BA000039">
    <property type="protein sequence ID" value="BAC09669.1"/>
    <property type="molecule type" value="Genomic_DNA"/>
</dbReference>
<gene>
    <name evidence="5" type="ordered locus">tll2117</name>
</gene>
<dbReference type="Pfam" id="PF00392">
    <property type="entry name" value="GntR"/>
    <property type="match status" value="1"/>
</dbReference>
<dbReference type="GO" id="GO:0003677">
    <property type="term" value="F:DNA binding"/>
    <property type="evidence" value="ECO:0007669"/>
    <property type="project" value="UniProtKB-KW"/>
</dbReference>
<dbReference type="PRINTS" id="PR00035">
    <property type="entry name" value="HTHGNTR"/>
</dbReference>
<reference evidence="5 6" key="1">
    <citation type="journal article" date="2002" name="DNA Res.">
        <title>Complete genome structure of the thermophilic cyanobacterium Thermosynechococcus elongatus BP-1.</title>
        <authorList>
            <person name="Nakamura Y."/>
            <person name="Kaneko T."/>
            <person name="Sato S."/>
            <person name="Ikeuchi M."/>
            <person name="Katoh H."/>
            <person name="Sasamoto S."/>
            <person name="Watanabe A."/>
            <person name="Iriguchi M."/>
            <person name="Kawashima K."/>
            <person name="Kimura T."/>
            <person name="Kishida Y."/>
            <person name="Kiyokawa C."/>
            <person name="Kohara M."/>
            <person name="Matsumoto M."/>
            <person name="Matsuno A."/>
            <person name="Nakazaki N."/>
            <person name="Shimpo S."/>
            <person name="Sugimoto M."/>
            <person name="Takeuchi C."/>
            <person name="Yamada M."/>
            <person name="Tabata S."/>
        </authorList>
    </citation>
    <scope>NUCLEOTIDE SEQUENCE [LARGE SCALE GENOMIC DNA]</scope>
    <source>
        <strain evidence="6">IAM M-273 / NIES-2133 / BP-1</strain>
    </source>
</reference>
<dbReference type="GO" id="GO:0003700">
    <property type="term" value="F:DNA-binding transcription factor activity"/>
    <property type="evidence" value="ECO:0007669"/>
    <property type="project" value="InterPro"/>
</dbReference>
<dbReference type="InterPro" id="IPR036388">
    <property type="entry name" value="WH-like_DNA-bd_sf"/>
</dbReference>
<dbReference type="PROSITE" id="PS50949">
    <property type="entry name" value="HTH_GNTR"/>
    <property type="match status" value="1"/>
</dbReference>
<evidence type="ECO:0000256" key="2">
    <source>
        <dbReference type="ARBA" id="ARBA00023125"/>
    </source>
</evidence>
<protein>
    <submittedName>
        <fullName evidence="5">Tll2117 protein</fullName>
    </submittedName>
</protein>
<evidence type="ECO:0000256" key="3">
    <source>
        <dbReference type="ARBA" id="ARBA00023163"/>
    </source>
</evidence>
<keyword evidence="6" id="KW-1185">Reference proteome</keyword>
<dbReference type="PANTHER" id="PTHR38445">
    <property type="entry name" value="HTH-TYPE TRANSCRIPTIONAL REPRESSOR YTRA"/>
    <property type="match status" value="1"/>
</dbReference>
<dbReference type="STRING" id="197221.gene:10748728"/>
<sequence>MTVYAAIGGRFCIWHSPTKEGVLRQYLIGGKSMVQFHIQPDSEIPASTQLFNQISFAIAARQFPPGYRLPSTRQLAMQTGLHRNTISKVYERLEAAGLVVPQVGSGIYVRALGQEETRPRQRRPAVVPVHRIVQDSVDTLLEMGYSLSQIRELFLAEIDARQKAGVRVLVTVPRHDQGAGELIVQELQQLLPIPVELVFLEDLAAVLDGDTSATVVTVRYFASMTEAVTRNRDVRVFFIDIYNYQRELEVVRQLPKGSCLGLVSLSSGTLGVAEVMIHSLRGDELLLVTAQANDSYKLNAVVHRAHTIISDRASGERVKAAIAAARHELIRIPRLICCESYIDPQSVELLKREIGLTEDLPLEAKAS</sequence>
<name>Q8DH43_THEVB</name>
<dbReference type="KEGG" id="tel:tll2117"/>
<evidence type="ECO:0000256" key="1">
    <source>
        <dbReference type="ARBA" id="ARBA00023015"/>
    </source>
</evidence>
<dbReference type="Gene3D" id="1.10.10.10">
    <property type="entry name" value="Winged helix-like DNA-binding domain superfamily/Winged helix DNA-binding domain"/>
    <property type="match status" value="1"/>
</dbReference>
<accession>Q8DH43</accession>
<organism evidence="5 6">
    <name type="scientific">Thermosynechococcus vestitus (strain NIES-2133 / IAM M-273 / BP-1)</name>
    <dbReference type="NCBI Taxonomy" id="197221"/>
    <lineage>
        <taxon>Bacteria</taxon>
        <taxon>Bacillati</taxon>
        <taxon>Cyanobacteriota</taxon>
        <taxon>Cyanophyceae</taxon>
        <taxon>Acaryochloridales</taxon>
        <taxon>Thermosynechococcaceae</taxon>
        <taxon>Thermosynechococcus</taxon>
    </lineage>
</organism>
<dbReference type="SMART" id="SM00345">
    <property type="entry name" value="HTH_GNTR"/>
    <property type="match status" value="1"/>
</dbReference>
<dbReference type="PATRIC" id="fig|197221.4.peg.2216"/>
<proteinExistence type="predicted"/>
<dbReference type="EnsemblBacteria" id="BAC09669">
    <property type="protein sequence ID" value="BAC09669"/>
    <property type="gene ID" value="BAC09669"/>
</dbReference>
<dbReference type="eggNOG" id="COG1725">
    <property type="taxonomic scope" value="Bacteria"/>
</dbReference>
<keyword evidence="3" id="KW-0804">Transcription</keyword>
<dbReference type="AlphaFoldDB" id="Q8DH43"/>
<dbReference type="SUPFAM" id="SSF46785">
    <property type="entry name" value="Winged helix' DNA-binding domain"/>
    <property type="match status" value="1"/>
</dbReference>
<evidence type="ECO:0000259" key="4">
    <source>
        <dbReference type="PROSITE" id="PS50949"/>
    </source>
</evidence>
<dbReference type="PANTHER" id="PTHR38445:SF9">
    <property type="entry name" value="HTH-TYPE TRANSCRIPTIONAL REPRESSOR YTRA"/>
    <property type="match status" value="1"/>
</dbReference>
<keyword evidence="1" id="KW-0805">Transcription regulation</keyword>
<evidence type="ECO:0000313" key="5">
    <source>
        <dbReference type="EMBL" id="BAC09669.1"/>
    </source>
</evidence>
<dbReference type="InterPro" id="IPR000524">
    <property type="entry name" value="Tscrpt_reg_HTH_GntR"/>
</dbReference>
<dbReference type="CDD" id="cd07377">
    <property type="entry name" value="WHTH_GntR"/>
    <property type="match status" value="1"/>
</dbReference>
<feature type="domain" description="HTH gntR-type" evidence="4">
    <location>
        <begin position="44"/>
        <end position="112"/>
    </location>
</feature>